<dbReference type="SUPFAM" id="SSF53738">
    <property type="entry name" value="Phosphoglucomutase, first 3 domains"/>
    <property type="match status" value="1"/>
</dbReference>
<evidence type="ECO:0000256" key="4">
    <source>
        <dbReference type="ARBA" id="ARBA00022723"/>
    </source>
</evidence>
<name>A0A3B0VYU8_9ZZZZ</name>
<dbReference type="PROSITE" id="PS00710">
    <property type="entry name" value="PGM_PMM"/>
    <property type="match status" value="1"/>
</dbReference>
<dbReference type="Gene3D" id="3.40.120.10">
    <property type="entry name" value="Alpha-D-Glucose-1,6-Bisphosphate, subunit A, domain 3"/>
    <property type="match status" value="1"/>
</dbReference>
<dbReference type="InterPro" id="IPR016066">
    <property type="entry name" value="A-D-PHexomutase_CS"/>
</dbReference>
<dbReference type="GO" id="GO:0004615">
    <property type="term" value="F:phosphomannomutase activity"/>
    <property type="evidence" value="ECO:0007669"/>
    <property type="project" value="UniProtKB-EC"/>
</dbReference>
<proteinExistence type="inferred from homology"/>
<dbReference type="InterPro" id="IPR005844">
    <property type="entry name" value="A-D-PHexomutase_a/b/a-I"/>
</dbReference>
<evidence type="ECO:0000313" key="8">
    <source>
        <dbReference type="EMBL" id="VAW48745.1"/>
    </source>
</evidence>
<dbReference type="GO" id="GO:0000287">
    <property type="term" value="F:magnesium ion binding"/>
    <property type="evidence" value="ECO:0007669"/>
    <property type="project" value="InterPro"/>
</dbReference>
<reference evidence="8" key="1">
    <citation type="submission" date="2018-06" db="EMBL/GenBank/DDBJ databases">
        <authorList>
            <person name="Zhirakovskaya E."/>
        </authorList>
    </citation>
    <scope>NUCLEOTIDE SEQUENCE</scope>
</reference>
<gene>
    <name evidence="8" type="ORF">MNBD_GAMMA03-223</name>
</gene>
<organism evidence="8">
    <name type="scientific">hydrothermal vent metagenome</name>
    <dbReference type="NCBI Taxonomy" id="652676"/>
    <lineage>
        <taxon>unclassified sequences</taxon>
        <taxon>metagenomes</taxon>
        <taxon>ecological metagenomes</taxon>
    </lineage>
</organism>
<evidence type="ECO:0000256" key="3">
    <source>
        <dbReference type="ARBA" id="ARBA00022553"/>
    </source>
</evidence>
<feature type="non-terminal residue" evidence="8">
    <location>
        <position position="155"/>
    </location>
</feature>
<protein>
    <submittedName>
        <fullName evidence="8">Phosphomannomutase</fullName>
        <ecNumber evidence="8">5.4.2.8</ecNumber>
    </submittedName>
</protein>
<dbReference type="EMBL" id="UOFC01000228">
    <property type="protein sequence ID" value="VAW48745.1"/>
    <property type="molecule type" value="Genomic_DNA"/>
</dbReference>
<keyword evidence="3" id="KW-0597">Phosphoprotein</keyword>
<accession>A0A3B0VYU8</accession>
<keyword evidence="4" id="KW-0479">Metal-binding</keyword>
<dbReference type="InterPro" id="IPR016055">
    <property type="entry name" value="A-D-PHexomutase_a/b/a-I/II/III"/>
</dbReference>
<feature type="domain" description="Alpha-D-phosphohexomutase alpha/beta/alpha" evidence="7">
    <location>
        <begin position="16"/>
        <end position="145"/>
    </location>
</feature>
<evidence type="ECO:0000256" key="6">
    <source>
        <dbReference type="ARBA" id="ARBA00023235"/>
    </source>
</evidence>
<comment type="similarity">
    <text evidence="2">Belongs to the phosphohexose mutase family.</text>
</comment>
<dbReference type="PANTHER" id="PTHR43771">
    <property type="entry name" value="PHOSPHOMANNOMUTASE"/>
    <property type="match status" value="1"/>
</dbReference>
<dbReference type="Pfam" id="PF02878">
    <property type="entry name" value="PGM_PMM_I"/>
    <property type="match status" value="1"/>
</dbReference>
<dbReference type="EC" id="5.4.2.8" evidence="8"/>
<sequence>MVLDVNNQMTQTTLNAFKAYDIRGKVPEDLNPELAYQIGRAYASEFSPKQIVIGYDIRLESPEIAQSLSQGLMDSGVDVINIGLCGTEEVYFATPHYQADGGIMVTASHNPKGYNGMKLVAKGSVPISGDSGLKNIEQRILNQKFSPPPASGVGK</sequence>
<dbReference type="AlphaFoldDB" id="A0A3B0VYU8"/>
<evidence type="ECO:0000256" key="2">
    <source>
        <dbReference type="ARBA" id="ARBA00010231"/>
    </source>
</evidence>
<keyword evidence="5" id="KW-0460">Magnesium</keyword>
<dbReference type="GO" id="GO:0005975">
    <property type="term" value="P:carbohydrate metabolic process"/>
    <property type="evidence" value="ECO:0007669"/>
    <property type="project" value="InterPro"/>
</dbReference>
<evidence type="ECO:0000256" key="1">
    <source>
        <dbReference type="ARBA" id="ARBA00001946"/>
    </source>
</evidence>
<comment type="cofactor">
    <cofactor evidence="1">
        <name>Mg(2+)</name>
        <dbReference type="ChEBI" id="CHEBI:18420"/>
    </cofactor>
</comment>
<keyword evidence="6 8" id="KW-0413">Isomerase</keyword>
<evidence type="ECO:0000259" key="7">
    <source>
        <dbReference type="Pfam" id="PF02878"/>
    </source>
</evidence>
<dbReference type="PANTHER" id="PTHR43771:SF1">
    <property type="entry name" value="PHOSPHOMANNOMUTASE"/>
    <property type="match status" value="1"/>
</dbReference>
<evidence type="ECO:0000256" key="5">
    <source>
        <dbReference type="ARBA" id="ARBA00022842"/>
    </source>
</evidence>